<dbReference type="EMBL" id="CAFBMK010000307">
    <property type="protein sequence ID" value="CAB4947631.1"/>
    <property type="molecule type" value="Genomic_DNA"/>
</dbReference>
<evidence type="ECO:0000256" key="1">
    <source>
        <dbReference type="SAM" id="MobiDB-lite"/>
    </source>
</evidence>
<reference evidence="2" key="1">
    <citation type="submission" date="2020-05" db="EMBL/GenBank/DDBJ databases">
        <authorList>
            <person name="Chiriac C."/>
            <person name="Salcher M."/>
            <person name="Ghai R."/>
            <person name="Kavagutti S V."/>
        </authorList>
    </citation>
    <scope>NUCLEOTIDE SEQUENCE</scope>
</reference>
<proteinExistence type="predicted"/>
<protein>
    <submittedName>
        <fullName evidence="2">Unannotated protein</fullName>
    </submittedName>
</protein>
<feature type="region of interest" description="Disordered" evidence="1">
    <location>
        <begin position="78"/>
        <end position="101"/>
    </location>
</feature>
<accession>A0A6J7JXS6</accession>
<gene>
    <name evidence="2" type="ORF">UFOPK3564_03318</name>
</gene>
<dbReference type="AlphaFoldDB" id="A0A6J7JXS6"/>
<evidence type="ECO:0000313" key="2">
    <source>
        <dbReference type="EMBL" id="CAB4947631.1"/>
    </source>
</evidence>
<organism evidence="2">
    <name type="scientific">freshwater metagenome</name>
    <dbReference type="NCBI Taxonomy" id="449393"/>
    <lineage>
        <taxon>unclassified sequences</taxon>
        <taxon>metagenomes</taxon>
        <taxon>ecological metagenomes</taxon>
    </lineage>
</organism>
<name>A0A6J7JXS6_9ZZZZ</name>
<sequence>MLQPQPTTARFVGGPLDGETHVLAHSLPFVQVPGPDETFFARLWAERPDCPDHLLYEVDGADTAEEALVYRCVADATGPAAGDGSTGADEPGPSSSPGGTA</sequence>